<keyword evidence="4" id="KW-1185">Reference proteome</keyword>
<proteinExistence type="predicted"/>
<evidence type="ECO:0000256" key="2">
    <source>
        <dbReference type="ARBA" id="ARBA00022737"/>
    </source>
</evidence>
<reference evidence="3" key="1">
    <citation type="submission" date="2019-11" db="EMBL/GenBank/DDBJ databases">
        <title>Leishmania tarentolae CDS.</title>
        <authorList>
            <person name="Goto Y."/>
            <person name="Yamagishi J."/>
        </authorList>
    </citation>
    <scope>NUCLEOTIDE SEQUENCE [LARGE SCALE GENOMIC DNA]</scope>
    <source>
        <strain evidence="3">Parrot Tar II</strain>
    </source>
</reference>
<dbReference type="OrthoDB" id="261100at2759"/>
<dbReference type="SUPFAM" id="SSF52058">
    <property type="entry name" value="L domain-like"/>
    <property type="match status" value="1"/>
</dbReference>
<dbReference type="Gene3D" id="3.80.10.10">
    <property type="entry name" value="Ribonuclease Inhibitor"/>
    <property type="match status" value="1"/>
</dbReference>
<evidence type="ECO:0000313" key="3">
    <source>
        <dbReference type="EMBL" id="GET87024.1"/>
    </source>
</evidence>
<sequence length="559" mass="60616">MGCSFVINTAIYEKDHSASSTCEALSFHWVVWWEHCHACLKKQRLPPLSSKSFTMGLKCLRGGIDVSSTLLSFHCIPPFTLHFYTCVHSKMYSACANWTGMMDVWTAELRRAHSWLLADDTYRNSVMKPQRLLGHLEGDAVVEMLKFAPGDTCLTLAAVSPKARLLAELLESKLARTLHLLLDDSTVMHELVSEAAGASFLQRLDTVAWWIEKCGIPLSIRGDETALTLVTLSRLRPILRSVSLSLLVRACPIPTDVVLRLERMDMGGEAFASLSENLSQMVHLRELHVSRCTSTALLRLYQLPSLTTLSIESKVDAEPLGNANATGNPQQNLNGVDEIDMHLLASAHSLQHLGLRSSGLSVVSGFDSCESLSTVTVVNCERLLSLSSLAHAVNLRSISISWSGVRDLGALAACPSLERVAIDTCRAVESLTALAGAPRLREVDVFCSGVRDINGLASCPCLETLCIVACRVLTDLSPLAGAPRLRIIDASFSAVRNLEGLGTCPSLEVVRLDACIAVHNLNPLADAPRLKYVLVKGLDHAALVYPPSLTPKILPAAAS</sequence>
<keyword evidence="1" id="KW-0433">Leucine-rich repeat</keyword>
<evidence type="ECO:0008006" key="5">
    <source>
        <dbReference type="Google" id="ProtNLM"/>
    </source>
</evidence>
<gene>
    <name evidence="3" type="ORF">LtaPh_1315691</name>
</gene>
<comment type="caution">
    <text evidence="3">The sequence shown here is derived from an EMBL/GenBank/DDBJ whole genome shotgun (WGS) entry which is preliminary data.</text>
</comment>
<dbReference type="AlphaFoldDB" id="A0A640KDA4"/>
<organism evidence="3 4">
    <name type="scientific">Leishmania tarentolae</name>
    <name type="common">Sauroleishmania tarentolae</name>
    <dbReference type="NCBI Taxonomy" id="5689"/>
    <lineage>
        <taxon>Eukaryota</taxon>
        <taxon>Discoba</taxon>
        <taxon>Euglenozoa</taxon>
        <taxon>Kinetoplastea</taxon>
        <taxon>Metakinetoplastina</taxon>
        <taxon>Trypanosomatida</taxon>
        <taxon>Trypanosomatidae</taxon>
        <taxon>Leishmaniinae</taxon>
        <taxon>Leishmania</taxon>
        <taxon>lizard Leishmania</taxon>
    </lineage>
</organism>
<dbReference type="PANTHER" id="PTHR46652:SF3">
    <property type="entry name" value="LEUCINE-RICH REPEAT-CONTAINING PROTEIN 9"/>
    <property type="match status" value="1"/>
</dbReference>
<dbReference type="PANTHER" id="PTHR46652">
    <property type="entry name" value="LEUCINE-RICH REPEAT AND IQ DOMAIN-CONTAINING PROTEIN 1-RELATED"/>
    <property type="match status" value="1"/>
</dbReference>
<dbReference type="EMBL" id="BLBS01000017">
    <property type="protein sequence ID" value="GET87024.1"/>
    <property type="molecule type" value="Genomic_DNA"/>
</dbReference>
<dbReference type="InterPro" id="IPR032675">
    <property type="entry name" value="LRR_dom_sf"/>
</dbReference>
<evidence type="ECO:0000256" key="1">
    <source>
        <dbReference type="ARBA" id="ARBA00022614"/>
    </source>
</evidence>
<dbReference type="VEuPathDB" id="TriTrypDB:LtaPh_1315691"/>
<protein>
    <recommendedName>
        <fullName evidence="5">Leucine-rich repeat protein</fullName>
    </recommendedName>
</protein>
<dbReference type="Proteomes" id="UP000419144">
    <property type="component" value="Unassembled WGS sequence"/>
</dbReference>
<evidence type="ECO:0000313" key="4">
    <source>
        <dbReference type="Proteomes" id="UP000419144"/>
    </source>
</evidence>
<dbReference type="InterPro" id="IPR050836">
    <property type="entry name" value="SDS22/Internalin_LRR"/>
</dbReference>
<keyword evidence="2" id="KW-0677">Repeat</keyword>
<accession>A0A640KDA4</accession>
<name>A0A640KDA4_LEITA</name>